<dbReference type="PANTHER" id="PTHR35519:SF2">
    <property type="entry name" value="PH DOMAIN PROTEIN"/>
    <property type="match status" value="1"/>
</dbReference>
<evidence type="ECO:0000256" key="1">
    <source>
        <dbReference type="SAM" id="Phobius"/>
    </source>
</evidence>
<dbReference type="AlphaFoldDB" id="A0A8H3KU15"/>
<comment type="caution">
    <text evidence="2">The sequence shown here is derived from an EMBL/GenBank/DDBJ whole genome shotgun (WGS) entry which is preliminary data.</text>
</comment>
<evidence type="ECO:0000313" key="3">
    <source>
        <dbReference type="Proteomes" id="UP000615446"/>
    </source>
</evidence>
<dbReference type="PANTHER" id="PTHR35519">
    <property type="entry name" value="MEMBRANE PROTEINS"/>
    <property type="match status" value="1"/>
</dbReference>
<organism evidence="2 3">
    <name type="scientific">Rhizophagus clarus</name>
    <dbReference type="NCBI Taxonomy" id="94130"/>
    <lineage>
        <taxon>Eukaryota</taxon>
        <taxon>Fungi</taxon>
        <taxon>Fungi incertae sedis</taxon>
        <taxon>Mucoromycota</taxon>
        <taxon>Glomeromycotina</taxon>
        <taxon>Glomeromycetes</taxon>
        <taxon>Glomerales</taxon>
        <taxon>Glomeraceae</taxon>
        <taxon>Rhizophagus</taxon>
    </lineage>
</organism>
<dbReference type="Proteomes" id="UP000615446">
    <property type="component" value="Unassembled WGS sequence"/>
</dbReference>
<feature type="transmembrane region" description="Helical" evidence="1">
    <location>
        <begin position="51"/>
        <end position="72"/>
    </location>
</feature>
<keyword evidence="1" id="KW-0812">Transmembrane</keyword>
<accession>A0A8H3KU15</accession>
<protein>
    <submittedName>
        <fullName evidence="2">Major facilitator super</fullName>
    </submittedName>
</protein>
<dbReference type="InterPro" id="IPR025187">
    <property type="entry name" value="DUF4112"/>
</dbReference>
<feature type="transmembrane region" description="Helical" evidence="1">
    <location>
        <begin position="84"/>
        <end position="105"/>
    </location>
</feature>
<dbReference type="OrthoDB" id="2103474at2759"/>
<evidence type="ECO:0000313" key="2">
    <source>
        <dbReference type="EMBL" id="GES75893.1"/>
    </source>
</evidence>
<dbReference type="EMBL" id="BLAL01000018">
    <property type="protein sequence ID" value="GES75893.1"/>
    <property type="molecule type" value="Genomic_DNA"/>
</dbReference>
<dbReference type="Pfam" id="PF13430">
    <property type="entry name" value="DUF4112"/>
    <property type="match status" value="1"/>
</dbReference>
<name>A0A8H3KU15_9GLOM</name>
<gene>
    <name evidence="2" type="ORF">RCL2_000329600</name>
</gene>
<sequence>MNDNNFPLPPRKSPQNAREAQILYDRIRKIALLLDSIPLQGTNLPFGLESIIGFIVPTIGDIVGLILGLYQIYLISFFDVPLPLLLRMFMHVLIDCIIGIVPIVGDVIDVFYKANIYNLNILETWLKQKYGNNIRIYEKSRN</sequence>
<keyword evidence="1" id="KW-1133">Transmembrane helix</keyword>
<reference evidence="2" key="1">
    <citation type="submission" date="2019-10" db="EMBL/GenBank/DDBJ databases">
        <title>Conservation and host-specific expression of non-tandemly repeated heterogenous ribosome RNA gene in arbuscular mycorrhizal fungi.</title>
        <authorList>
            <person name="Maeda T."/>
            <person name="Kobayashi Y."/>
            <person name="Nakagawa T."/>
            <person name="Ezawa T."/>
            <person name="Yamaguchi K."/>
            <person name="Bino T."/>
            <person name="Nishimoto Y."/>
            <person name="Shigenobu S."/>
            <person name="Kawaguchi M."/>
        </authorList>
    </citation>
    <scope>NUCLEOTIDE SEQUENCE</scope>
    <source>
        <strain evidence="2">HR1</strain>
    </source>
</reference>
<proteinExistence type="predicted"/>
<keyword evidence="1" id="KW-0472">Membrane</keyword>